<evidence type="ECO:0000256" key="2">
    <source>
        <dbReference type="ARBA" id="ARBA00009347"/>
    </source>
</evidence>
<name>A0AA38J054_9CUCU</name>
<dbReference type="InterPro" id="IPR009100">
    <property type="entry name" value="AcylCoA_DH/oxidase_NM_dom_sf"/>
</dbReference>
<evidence type="ECO:0000256" key="4">
    <source>
        <dbReference type="ARBA" id="ARBA00022827"/>
    </source>
</evidence>
<comment type="cofactor">
    <cofactor evidence="1">
        <name>FAD</name>
        <dbReference type="ChEBI" id="CHEBI:57692"/>
    </cofactor>
</comment>
<dbReference type="GO" id="GO:0003995">
    <property type="term" value="F:acyl-CoA dehydrogenase activity"/>
    <property type="evidence" value="ECO:0007669"/>
    <property type="project" value="UniProtKB-ARBA"/>
</dbReference>
<dbReference type="Gene3D" id="1.10.540.10">
    <property type="entry name" value="Acyl-CoA dehydrogenase/oxidase, N-terminal domain"/>
    <property type="match status" value="1"/>
</dbReference>
<proteinExistence type="inferred from homology"/>
<dbReference type="Proteomes" id="UP001168821">
    <property type="component" value="Unassembled WGS sequence"/>
</dbReference>
<reference evidence="6" key="1">
    <citation type="journal article" date="2023" name="G3 (Bethesda)">
        <title>Whole genome assemblies of Zophobas morio and Tenebrio molitor.</title>
        <authorList>
            <person name="Kaur S."/>
            <person name="Stinson S.A."/>
            <person name="diCenzo G.C."/>
        </authorList>
    </citation>
    <scope>NUCLEOTIDE SEQUENCE</scope>
    <source>
        <strain evidence="6">QUZm001</strain>
    </source>
</reference>
<accession>A0AA38J054</accession>
<dbReference type="PANTHER" id="PTHR43884:SF12">
    <property type="entry name" value="ISOVALERYL-COA DEHYDROGENASE, MITOCHONDRIAL-RELATED"/>
    <property type="match status" value="1"/>
</dbReference>
<dbReference type="InterPro" id="IPR037069">
    <property type="entry name" value="AcylCoA_DH/ox_N_sf"/>
</dbReference>
<keyword evidence="3" id="KW-0285">Flavoprotein</keyword>
<dbReference type="InterPro" id="IPR013786">
    <property type="entry name" value="AcylCoA_DH/ox_N"/>
</dbReference>
<keyword evidence="4" id="KW-0274">FAD</keyword>
<evidence type="ECO:0000313" key="7">
    <source>
        <dbReference type="Proteomes" id="UP001168821"/>
    </source>
</evidence>
<organism evidence="6 7">
    <name type="scientific">Zophobas morio</name>
    <dbReference type="NCBI Taxonomy" id="2755281"/>
    <lineage>
        <taxon>Eukaryota</taxon>
        <taxon>Metazoa</taxon>
        <taxon>Ecdysozoa</taxon>
        <taxon>Arthropoda</taxon>
        <taxon>Hexapoda</taxon>
        <taxon>Insecta</taxon>
        <taxon>Pterygota</taxon>
        <taxon>Neoptera</taxon>
        <taxon>Endopterygota</taxon>
        <taxon>Coleoptera</taxon>
        <taxon>Polyphaga</taxon>
        <taxon>Cucujiformia</taxon>
        <taxon>Tenebrionidae</taxon>
        <taxon>Zophobas</taxon>
    </lineage>
</organism>
<evidence type="ECO:0000256" key="1">
    <source>
        <dbReference type="ARBA" id="ARBA00001974"/>
    </source>
</evidence>
<protein>
    <recommendedName>
        <fullName evidence="5">Acyl-CoA dehydrogenase/oxidase N-terminal domain-containing protein</fullName>
    </recommendedName>
</protein>
<dbReference type="EMBL" id="JALNTZ010000002">
    <property type="protein sequence ID" value="KAJ3664144.1"/>
    <property type="molecule type" value="Genomic_DNA"/>
</dbReference>
<keyword evidence="7" id="KW-1185">Reference proteome</keyword>
<gene>
    <name evidence="6" type="ORF">Zmor_008335</name>
</gene>
<sequence length="218" mass="24692">MTQFLRVLGRRAPQRALSFNVVHQNGYNFDLNETQKEFQAVARKFAREESAPVAAYHDKTAEYPSEIFKKAWSLGLVNLRIPKHCGGLEESLFNSCLVVEELFWGCSGIATAVSSAGLGVTPLVFAGTKDQQKKFLPRLLEEPLTTVLRRFSTRKCFEPMGGSFLPVVTEGGGPNRPRAQFVVYQSYWTLYFIRSICYPLLRSLLGRGVRPDRTFFDR</sequence>
<feature type="domain" description="Acyl-CoA dehydrogenase/oxidase N-terminal" evidence="5">
    <location>
        <begin position="32"/>
        <end position="141"/>
    </location>
</feature>
<evidence type="ECO:0000313" key="6">
    <source>
        <dbReference type="EMBL" id="KAJ3664144.1"/>
    </source>
</evidence>
<comment type="caution">
    <text evidence="6">The sequence shown here is derived from an EMBL/GenBank/DDBJ whole genome shotgun (WGS) entry which is preliminary data.</text>
</comment>
<dbReference type="FunFam" id="1.10.540.10:FF:000026">
    <property type="entry name" value="Acyl-CoA dehydrogenase medium chain"/>
    <property type="match status" value="1"/>
</dbReference>
<evidence type="ECO:0000259" key="5">
    <source>
        <dbReference type="Pfam" id="PF02771"/>
    </source>
</evidence>
<dbReference type="SUPFAM" id="SSF56645">
    <property type="entry name" value="Acyl-CoA dehydrogenase NM domain-like"/>
    <property type="match status" value="1"/>
</dbReference>
<dbReference type="PANTHER" id="PTHR43884">
    <property type="entry name" value="ACYL-COA DEHYDROGENASE"/>
    <property type="match status" value="1"/>
</dbReference>
<comment type="similarity">
    <text evidence="2">Belongs to the acyl-CoA dehydrogenase family.</text>
</comment>
<dbReference type="GO" id="GO:0050660">
    <property type="term" value="F:flavin adenine dinucleotide binding"/>
    <property type="evidence" value="ECO:0007669"/>
    <property type="project" value="InterPro"/>
</dbReference>
<dbReference type="AlphaFoldDB" id="A0AA38J054"/>
<dbReference type="Pfam" id="PF02771">
    <property type="entry name" value="Acyl-CoA_dh_N"/>
    <property type="match status" value="1"/>
</dbReference>
<evidence type="ECO:0000256" key="3">
    <source>
        <dbReference type="ARBA" id="ARBA00022630"/>
    </source>
</evidence>